<dbReference type="AlphaFoldDB" id="A0ABD0KHH4"/>
<evidence type="ECO:0000256" key="1">
    <source>
        <dbReference type="SAM" id="MobiDB-lite"/>
    </source>
</evidence>
<feature type="region of interest" description="Disordered" evidence="1">
    <location>
        <begin position="163"/>
        <end position="203"/>
    </location>
</feature>
<evidence type="ECO:0000313" key="2">
    <source>
        <dbReference type="EMBL" id="KAK7486482.1"/>
    </source>
</evidence>
<feature type="compositionally biased region" description="Basic and acidic residues" evidence="1">
    <location>
        <begin position="165"/>
        <end position="175"/>
    </location>
</feature>
<feature type="compositionally biased region" description="Polar residues" evidence="1">
    <location>
        <begin position="176"/>
        <end position="187"/>
    </location>
</feature>
<comment type="caution">
    <text evidence="2">The sequence shown here is derived from an EMBL/GenBank/DDBJ whole genome shotgun (WGS) entry which is preliminary data.</text>
</comment>
<dbReference type="EMBL" id="JACVVK020000178">
    <property type="protein sequence ID" value="KAK7486482.1"/>
    <property type="molecule type" value="Genomic_DNA"/>
</dbReference>
<keyword evidence="3" id="KW-1185">Reference proteome</keyword>
<proteinExistence type="predicted"/>
<protein>
    <submittedName>
        <fullName evidence="2">Uncharacterized protein</fullName>
    </submittedName>
</protein>
<name>A0ABD0KHH4_9CAEN</name>
<gene>
    <name evidence="2" type="ORF">BaRGS_00022283</name>
</gene>
<dbReference type="Proteomes" id="UP001519460">
    <property type="component" value="Unassembled WGS sequence"/>
</dbReference>
<accession>A0ABD0KHH4</accession>
<reference evidence="2 3" key="1">
    <citation type="journal article" date="2023" name="Sci. Data">
        <title>Genome assembly of the Korean intertidal mud-creeper Batillaria attramentaria.</title>
        <authorList>
            <person name="Patra A.K."/>
            <person name="Ho P.T."/>
            <person name="Jun S."/>
            <person name="Lee S.J."/>
            <person name="Kim Y."/>
            <person name="Won Y.J."/>
        </authorList>
    </citation>
    <scope>NUCLEOTIDE SEQUENCE [LARGE SCALE GENOMIC DNA]</scope>
    <source>
        <strain evidence="2">Wonlab-2016</strain>
    </source>
</reference>
<evidence type="ECO:0000313" key="3">
    <source>
        <dbReference type="Proteomes" id="UP001519460"/>
    </source>
</evidence>
<organism evidence="2 3">
    <name type="scientific">Batillaria attramentaria</name>
    <dbReference type="NCBI Taxonomy" id="370345"/>
    <lineage>
        <taxon>Eukaryota</taxon>
        <taxon>Metazoa</taxon>
        <taxon>Spiralia</taxon>
        <taxon>Lophotrochozoa</taxon>
        <taxon>Mollusca</taxon>
        <taxon>Gastropoda</taxon>
        <taxon>Caenogastropoda</taxon>
        <taxon>Sorbeoconcha</taxon>
        <taxon>Cerithioidea</taxon>
        <taxon>Batillariidae</taxon>
        <taxon>Batillaria</taxon>
    </lineage>
</organism>
<sequence length="203" mass="22476">MLNTSQVSSLNSTDPHYCHIIESALSPSYVKAILQRNGRYSVSTRLKQAAKQLPPDNDVEVSVKCTSQITVFANACLVHVIIDTLNAAQIHQGVPYPRKLRSCSEYHNSQECIRSAADTRDSSRGCSKTADYAKKYRNSASALSSLPLWRAMKSQLFLLRGAAEPSRKTPTEHKQQNQSTAALSTPAQEWEMKPTRLQTITPG</sequence>